<proteinExistence type="predicted"/>
<gene>
    <name evidence="1" type="ORF">MM171A00110_0083</name>
</gene>
<accession>A0A6M3M6P9</accession>
<reference evidence="1" key="1">
    <citation type="submission" date="2020-03" db="EMBL/GenBank/DDBJ databases">
        <title>The deep terrestrial virosphere.</title>
        <authorList>
            <person name="Holmfeldt K."/>
            <person name="Nilsson E."/>
            <person name="Simone D."/>
            <person name="Lopez-Fernandez M."/>
            <person name="Wu X."/>
            <person name="de Brujin I."/>
            <person name="Lundin D."/>
            <person name="Andersson A."/>
            <person name="Bertilsson S."/>
            <person name="Dopson M."/>
        </authorList>
    </citation>
    <scope>NUCLEOTIDE SEQUENCE</scope>
    <source>
        <strain evidence="1">MM171A00110</strain>
    </source>
</reference>
<name>A0A6M3M6P9_9ZZZZ</name>
<sequence length="70" mass="7969">MHLACRVHWENDREERSMKHSAAIAQLEIHASNCENNAAIQDREGQHEDAANNRTNAAEYRQAIEALQAE</sequence>
<organism evidence="1">
    <name type="scientific">viral metagenome</name>
    <dbReference type="NCBI Taxonomy" id="1070528"/>
    <lineage>
        <taxon>unclassified sequences</taxon>
        <taxon>metagenomes</taxon>
        <taxon>organismal metagenomes</taxon>
    </lineage>
</organism>
<dbReference type="EMBL" id="MT143708">
    <property type="protein sequence ID" value="QJB01423.1"/>
    <property type="molecule type" value="Genomic_DNA"/>
</dbReference>
<protein>
    <submittedName>
        <fullName evidence="1">Uncharacterized protein</fullName>
    </submittedName>
</protein>
<evidence type="ECO:0000313" key="1">
    <source>
        <dbReference type="EMBL" id="QJB01423.1"/>
    </source>
</evidence>
<dbReference type="AlphaFoldDB" id="A0A6M3M6P9"/>